<dbReference type="AlphaFoldDB" id="A0A1H0GUJ8"/>
<protein>
    <submittedName>
        <fullName evidence="2">Uncharacterized protein</fullName>
    </submittedName>
</protein>
<organism evidence="2 3">
    <name type="scientific">Lutimaribacter pacificus</name>
    <dbReference type="NCBI Taxonomy" id="391948"/>
    <lineage>
        <taxon>Bacteria</taxon>
        <taxon>Pseudomonadati</taxon>
        <taxon>Pseudomonadota</taxon>
        <taxon>Alphaproteobacteria</taxon>
        <taxon>Rhodobacterales</taxon>
        <taxon>Roseobacteraceae</taxon>
        <taxon>Lutimaribacter</taxon>
    </lineage>
</organism>
<reference evidence="2 3" key="1">
    <citation type="submission" date="2016-11" db="EMBL/GenBank/DDBJ databases">
        <authorList>
            <person name="Varghese N."/>
            <person name="Submissions S."/>
        </authorList>
    </citation>
    <scope>NUCLEOTIDE SEQUENCE [LARGE SCALE GENOMIC DNA]</scope>
    <source>
        <strain evidence="2 3">DSM 29620</strain>
    </source>
</reference>
<dbReference type="Proteomes" id="UP000324252">
    <property type="component" value="Unassembled WGS sequence"/>
</dbReference>
<accession>A0A1H0GUJ8</accession>
<dbReference type="EMBL" id="FQZZ01000002">
    <property type="protein sequence ID" value="SHJ92078.1"/>
    <property type="molecule type" value="Genomic_DNA"/>
</dbReference>
<dbReference type="OrthoDB" id="9928603at2"/>
<keyword evidence="3" id="KW-1185">Reference proteome</keyword>
<gene>
    <name evidence="2" type="ORF">SAMN05444142_102387</name>
</gene>
<evidence type="ECO:0000313" key="3">
    <source>
        <dbReference type="Proteomes" id="UP000324252"/>
    </source>
</evidence>
<dbReference type="RefSeq" id="WP_149788049.1">
    <property type="nucleotide sequence ID" value="NZ_FNIO01000003.1"/>
</dbReference>
<evidence type="ECO:0000313" key="2">
    <source>
        <dbReference type="EMBL" id="SHJ92078.1"/>
    </source>
</evidence>
<feature type="region of interest" description="Disordered" evidence="1">
    <location>
        <begin position="1"/>
        <end position="36"/>
    </location>
</feature>
<evidence type="ECO:0000256" key="1">
    <source>
        <dbReference type="SAM" id="MobiDB-lite"/>
    </source>
</evidence>
<sequence length="64" mass="7025">MLAMLKTLGPQPAANPKHAAPGKTGTRQTRAGMVTRDEVSRLFRHDLDKLSDRAARLSQTRPNS</sequence>
<proteinExistence type="predicted"/>
<name>A0A1H0GUJ8_9RHOB</name>